<feature type="binding site" description="axial binding residue" evidence="13">
    <location>
        <position position="97"/>
    </location>
    <ligand>
        <name>heme</name>
        <dbReference type="ChEBI" id="CHEBI:30413"/>
    </ligand>
    <ligandPart>
        <name>Fe</name>
        <dbReference type="ChEBI" id="CHEBI:18248"/>
    </ligandPart>
</feature>
<keyword evidence="11 14" id="KW-0503">Monooxygenase</keyword>
<dbReference type="PRINTS" id="PR00385">
    <property type="entry name" value="P450"/>
</dbReference>
<dbReference type="GO" id="GO:0020037">
    <property type="term" value="F:heme binding"/>
    <property type="evidence" value="ECO:0007669"/>
    <property type="project" value="InterPro"/>
</dbReference>
<evidence type="ECO:0000256" key="2">
    <source>
        <dbReference type="ARBA" id="ARBA00004174"/>
    </source>
</evidence>
<dbReference type="Proteomes" id="UP000533954">
    <property type="component" value="Unassembled WGS sequence"/>
</dbReference>
<keyword evidence="10 13" id="KW-0408">Iron</keyword>
<name>A0A7K7VRZ0_EUDEL</name>
<gene>
    <name evidence="15" type="primary">Cyp2g1_0</name>
    <name evidence="15" type="ORF">EUDELE_R03846</name>
</gene>
<evidence type="ECO:0000256" key="6">
    <source>
        <dbReference type="ARBA" id="ARBA00022723"/>
    </source>
</evidence>
<keyword evidence="9 14" id="KW-0560">Oxidoreductase</keyword>
<organism evidence="15 16">
    <name type="scientific">Eudromia elegans</name>
    <name type="common">Elegant crested-tinamou</name>
    <dbReference type="NCBI Taxonomy" id="8805"/>
    <lineage>
        <taxon>Eukaryota</taxon>
        <taxon>Metazoa</taxon>
        <taxon>Chordata</taxon>
        <taxon>Craniata</taxon>
        <taxon>Vertebrata</taxon>
        <taxon>Euteleostomi</taxon>
        <taxon>Archelosauria</taxon>
        <taxon>Archosauria</taxon>
        <taxon>Dinosauria</taxon>
        <taxon>Saurischia</taxon>
        <taxon>Theropoda</taxon>
        <taxon>Coelurosauria</taxon>
        <taxon>Aves</taxon>
        <taxon>Palaeognathae</taxon>
        <taxon>Tinamiformes</taxon>
        <taxon>Tinamidae</taxon>
        <taxon>Eudromia</taxon>
    </lineage>
</organism>
<comment type="similarity">
    <text evidence="4 14">Belongs to the cytochrome P450 family.</text>
</comment>
<evidence type="ECO:0000256" key="8">
    <source>
        <dbReference type="ARBA" id="ARBA00022848"/>
    </source>
</evidence>
<evidence type="ECO:0000256" key="4">
    <source>
        <dbReference type="ARBA" id="ARBA00010617"/>
    </source>
</evidence>
<comment type="subcellular location">
    <subcellularLocation>
        <location evidence="3">Endoplasmic reticulum membrane</location>
        <topology evidence="3">Peripheral membrane protein</topology>
    </subcellularLocation>
    <subcellularLocation>
        <location evidence="2">Microsome membrane</location>
        <topology evidence="2">Peripheral membrane protein</topology>
    </subcellularLocation>
</comment>
<evidence type="ECO:0000313" key="15">
    <source>
        <dbReference type="EMBL" id="NXA44203.1"/>
    </source>
</evidence>
<evidence type="ECO:0000256" key="11">
    <source>
        <dbReference type="ARBA" id="ARBA00023033"/>
    </source>
</evidence>
<evidence type="ECO:0000256" key="14">
    <source>
        <dbReference type="RuleBase" id="RU000461"/>
    </source>
</evidence>
<keyword evidence="6 13" id="KW-0479">Metal-binding</keyword>
<dbReference type="GO" id="GO:0005506">
    <property type="term" value="F:iron ion binding"/>
    <property type="evidence" value="ECO:0007669"/>
    <property type="project" value="InterPro"/>
</dbReference>
<dbReference type="InterPro" id="IPR017972">
    <property type="entry name" value="Cyt_P450_CS"/>
</dbReference>
<evidence type="ECO:0000256" key="9">
    <source>
        <dbReference type="ARBA" id="ARBA00023002"/>
    </source>
</evidence>
<dbReference type="InterPro" id="IPR050182">
    <property type="entry name" value="Cytochrome_P450_fam2"/>
</dbReference>
<dbReference type="PRINTS" id="PR00463">
    <property type="entry name" value="EP450I"/>
</dbReference>
<dbReference type="PANTHER" id="PTHR24300">
    <property type="entry name" value="CYTOCHROME P450 508A4-RELATED"/>
    <property type="match status" value="1"/>
</dbReference>
<comment type="cofactor">
    <cofactor evidence="1 13">
        <name>heme</name>
        <dbReference type="ChEBI" id="CHEBI:30413"/>
    </cofactor>
</comment>
<dbReference type="GO" id="GO:0005789">
    <property type="term" value="C:endoplasmic reticulum membrane"/>
    <property type="evidence" value="ECO:0007669"/>
    <property type="project" value="UniProtKB-SubCell"/>
</dbReference>
<evidence type="ECO:0000256" key="3">
    <source>
        <dbReference type="ARBA" id="ARBA00004406"/>
    </source>
</evidence>
<dbReference type="InterPro" id="IPR001128">
    <property type="entry name" value="Cyt_P450"/>
</dbReference>
<dbReference type="Gene3D" id="1.10.630.10">
    <property type="entry name" value="Cytochrome P450"/>
    <property type="match status" value="1"/>
</dbReference>
<evidence type="ECO:0000256" key="7">
    <source>
        <dbReference type="ARBA" id="ARBA00022824"/>
    </source>
</evidence>
<dbReference type="GO" id="GO:0008392">
    <property type="term" value="F:arachidonate epoxygenase activity"/>
    <property type="evidence" value="ECO:0007669"/>
    <property type="project" value="TreeGrafter"/>
</dbReference>
<dbReference type="InterPro" id="IPR002401">
    <property type="entry name" value="Cyt_P450_E_grp-I"/>
</dbReference>
<accession>A0A7K7VRZ0</accession>
<dbReference type="PROSITE" id="PS00086">
    <property type="entry name" value="CYTOCHROME_P450"/>
    <property type="match status" value="1"/>
</dbReference>
<proteinExistence type="inferred from homology"/>
<evidence type="ECO:0000256" key="1">
    <source>
        <dbReference type="ARBA" id="ARBA00001971"/>
    </source>
</evidence>
<dbReference type="GO" id="GO:0006805">
    <property type="term" value="P:xenobiotic metabolic process"/>
    <property type="evidence" value="ECO:0007669"/>
    <property type="project" value="TreeGrafter"/>
</dbReference>
<evidence type="ECO:0000256" key="13">
    <source>
        <dbReference type="PIRSR" id="PIRSR602401-1"/>
    </source>
</evidence>
<comment type="caution">
    <text evidence="15">The sequence shown here is derived from an EMBL/GenBank/DDBJ whole genome shotgun (WGS) entry which is preliminary data.</text>
</comment>
<dbReference type="InterPro" id="IPR036396">
    <property type="entry name" value="Cyt_P450_sf"/>
</dbReference>
<evidence type="ECO:0000256" key="10">
    <source>
        <dbReference type="ARBA" id="ARBA00023004"/>
    </source>
</evidence>
<keyword evidence="8" id="KW-0492">Microsome</keyword>
<feature type="non-terminal residue" evidence="15">
    <location>
        <position position="152"/>
    </location>
</feature>
<keyword evidence="16" id="KW-1185">Reference proteome</keyword>
<feature type="non-terminal residue" evidence="15">
    <location>
        <position position="1"/>
    </location>
</feature>
<dbReference type="GO" id="GO:0016712">
    <property type="term" value="F:oxidoreductase activity, acting on paired donors, with incorporation or reduction of molecular oxygen, reduced flavin or flavoprotein as one donor, and incorporation of one atom of oxygen"/>
    <property type="evidence" value="ECO:0007669"/>
    <property type="project" value="TreeGrafter"/>
</dbReference>
<dbReference type="OrthoDB" id="2789670at2759"/>
<dbReference type="FunFam" id="1.10.630.10:FF:000238">
    <property type="entry name" value="Cytochrome P450 2A6"/>
    <property type="match status" value="1"/>
</dbReference>
<dbReference type="AlphaFoldDB" id="A0A7K7VRZ0"/>
<sequence>IEDRARMPYTDAVIHEVQRVIDLIPMDLPHMVTRDTLFRGYLLPKGTEVYPLLSTVLHDPTMFARPHAFDPGHFLGADGSFKKNEAFVPFSSGKRICLGEALARMELFLFLTSVLQQFRLQPLVPPAQLDTAPRESGFGTVPPLYELRVLAR</sequence>
<keyword evidence="7" id="KW-0256">Endoplasmic reticulum</keyword>
<dbReference type="Pfam" id="PF00067">
    <property type="entry name" value="p450"/>
    <property type="match status" value="1"/>
</dbReference>
<evidence type="ECO:0000256" key="12">
    <source>
        <dbReference type="ARBA" id="ARBA00023136"/>
    </source>
</evidence>
<reference evidence="15 16" key="1">
    <citation type="submission" date="2019-09" db="EMBL/GenBank/DDBJ databases">
        <title>Bird 10,000 Genomes (B10K) Project - Family phase.</title>
        <authorList>
            <person name="Zhang G."/>
        </authorList>
    </citation>
    <scope>NUCLEOTIDE SEQUENCE [LARGE SCALE GENOMIC DNA]</scope>
    <source>
        <strain evidence="15">B10K-LSUMZ-16893</strain>
    </source>
</reference>
<evidence type="ECO:0000313" key="16">
    <source>
        <dbReference type="Proteomes" id="UP000533954"/>
    </source>
</evidence>
<evidence type="ECO:0000256" key="5">
    <source>
        <dbReference type="ARBA" id="ARBA00022617"/>
    </source>
</evidence>
<protein>
    <submittedName>
        <fullName evidence="15">CP2G1 protein</fullName>
    </submittedName>
</protein>
<dbReference type="SUPFAM" id="SSF48264">
    <property type="entry name" value="Cytochrome P450"/>
    <property type="match status" value="1"/>
</dbReference>
<dbReference type="EMBL" id="VZSX01000570">
    <property type="protein sequence ID" value="NXA44203.1"/>
    <property type="molecule type" value="Genomic_DNA"/>
</dbReference>
<dbReference type="PANTHER" id="PTHR24300:SF424">
    <property type="entry name" value="CYTOCHROME P450"/>
    <property type="match status" value="1"/>
</dbReference>
<keyword evidence="12" id="KW-0472">Membrane</keyword>
<dbReference type="GO" id="GO:0019373">
    <property type="term" value="P:epoxygenase P450 pathway"/>
    <property type="evidence" value="ECO:0007669"/>
    <property type="project" value="TreeGrafter"/>
</dbReference>
<keyword evidence="5 13" id="KW-0349">Heme</keyword>